<dbReference type="EMBL" id="RQXX01000002">
    <property type="protein sequence ID" value="RVV98300.1"/>
    <property type="molecule type" value="Genomic_DNA"/>
</dbReference>
<proteinExistence type="predicted"/>
<reference evidence="2 3" key="1">
    <citation type="submission" date="2018-11" db="EMBL/GenBank/DDBJ databases">
        <title>Mesobaculum littorinae gen. nov., sp. nov., isolated from Littorina scabra that represents a novel genus of the order Rhodobacteraceae.</title>
        <authorList>
            <person name="Li F."/>
        </authorList>
    </citation>
    <scope>NUCLEOTIDE SEQUENCE [LARGE SCALE GENOMIC DNA]</scope>
    <source>
        <strain evidence="2 3">M0103</strain>
    </source>
</reference>
<dbReference type="PANTHER" id="PTHR35566:SF1">
    <property type="entry name" value="TYPE VI SECRETION SYSTEM BASEPLATE COMPONENT TSSK1"/>
    <property type="match status" value="1"/>
</dbReference>
<accession>A0A438AHX1</accession>
<dbReference type="InterPro" id="IPR010263">
    <property type="entry name" value="T6SS_TssK"/>
</dbReference>
<name>A0A438AHX1_9RHOB</name>
<dbReference type="RefSeq" id="WP_127905533.1">
    <property type="nucleotide sequence ID" value="NZ_RQXX01000002.1"/>
</dbReference>
<sequence length="461" mass="49578">MAKIRNRVAWTEGMFLRVQHFQQADRWTDQLVRDATRPLAPYPWGILEMAVDRAALGIGRFGLSSIKGILPDGTPFSAPEQCDLPAPVKLEEGISDLRIHLTLPMLRPGAAEFAPGPDPAGGAGTEGTGGGSGGGSGARMIRQDVDTDDANADTSFSAAIEIGRMDLSLRRADEELAGLETLPLARVVEVRSDLAVVLDDEMIPPVLTVGASPRLTGYLNELLGLLRHRSDAIARRTGDPSLRGSAELGDYLMLQALNRNTPGIAHLAAQAGQIHPETAYRALVSLAGELATFTAATRLPAELPDYRHADPAATFDPVMAELRRALSAVLDQSAVLIPLEERRHGVRVGMLADAGLKAEAGLVLAVRADIPGERLRRLLPNQIKVGPVERISELVNVALPGVEVRPMPVAPRQLPFRSGNTYFELDTTGEIWREVIASGTIAMHFSSEFPGLELELWGIRA</sequence>
<protein>
    <submittedName>
        <fullName evidence="2">Type VI secretion system baseplate subunit TssK</fullName>
    </submittedName>
</protein>
<dbReference type="NCBIfam" id="TIGR03353">
    <property type="entry name" value="VI_chp_4"/>
    <property type="match status" value="1"/>
</dbReference>
<evidence type="ECO:0000313" key="3">
    <source>
        <dbReference type="Proteomes" id="UP000285908"/>
    </source>
</evidence>
<dbReference type="Pfam" id="PF05936">
    <property type="entry name" value="T6SS_VasE"/>
    <property type="match status" value="1"/>
</dbReference>
<evidence type="ECO:0000313" key="2">
    <source>
        <dbReference type="EMBL" id="RVV98300.1"/>
    </source>
</evidence>
<gene>
    <name evidence="2" type="primary">tssK</name>
    <name evidence="2" type="ORF">EKE94_05050</name>
</gene>
<dbReference type="Proteomes" id="UP000285908">
    <property type="component" value="Unassembled WGS sequence"/>
</dbReference>
<feature type="region of interest" description="Disordered" evidence="1">
    <location>
        <begin position="115"/>
        <end position="140"/>
    </location>
</feature>
<dbReference type="PANTHER" id="PTHR35566">
    <property type="entry name" value="BLR3599 PROTEIN"/>
    <property type="match status" value="1"/>
</dbReference>
<comment type="caution">
    <text evidence="2">The sequence shown here is derived from an EMBL/GenBank/DDBJ whole genome shotgun (WGS) entry which is preliminary data.</text>
</comment>
<dbReference type="AlphaFoldDB" id="A0A438AHX1"/>
<dbReference type="OrthoDB" id="9775333at2"/>
<feature type="compositionally biased region" description="Gly residues" evidence="1">
    <location>
        <begin position="119"/>
        <end position="137"/>
    </location>
</feature>
<organism evidence="2 3">
    <name type="scientific">Mesobaculum littorinae</name>
    <dbReference type="NCBI Taxonomy" id="2486419"/>
    <lineage>
        <taxon>Bacteria</taxon>
        <taxon>Pseudomonadati</taxon>
        <taxon>Pseudomonadota</taxon>
        <taxon>Alphaproteobacteria</taxon>
        <taxon>Rhodobacterales</taxon>
        <taxon>Roseobacteraceae</taxon>
        <taxon>Mesobaculum</taxon>
    </lineage>
</organism>
<keyword evidence="3" id="KW-1185">Reference proteome</keyword>
<evidence type="ECO:0000256" key="1">
    <source>
        <dbReference type="SAM" id="MobiDB-lite"/>
    </source>
</evidence>